<evidence type="ECO:0000256" key="1">
    <source>
        <dbReference type="ARBA" id="ARBA00004123"/>
    </source>
</evidence>
<dbReference type="GO" id="GO:0098505">
    <property type="term" value="F:G-rich strand telomeric DNA binding"/>
    <property type="evidence" value="ECO:0007669"/>
    <property type="project" value="TreeGrafter"/>
</dbReference>
<sequence length="603" mass="68559">MALPGYLSIKEAVHDGQSGNFIGVLTHFEAPYKSKGDDWVLEFTIQDEFSAGSATNDSTAFCRIFRRTQDKLPKLGAIGDIVLIRNVMVRTWGSKKHFISNARLHTAFLLFQSKHVPVPELSTGYSEGGLSRLLFTSNIATQDPSSDEQMAIIYLKAAAVPHLAEFQQQSVKRTVEPAPRYNNKKALLQDITLHKYHDIVGEVVKFFSPNPSTIDLYVTDYTTNQDLFLYEDPEEADIEDAEFASARKWPGPFGQMTIAIRLWEPHSSYASSYIREGDIVSLQDVHAKLSQANKLEGALHQDQRYPEKIKICKVKYTKQIEDHKARKAAYESAYAQRRARRTLAQNVPKKPSAKISAKRKEMQRLQKELEQKELEKKAEEEATARAGINPHVRASFPEIKLSTIAEIINNPSLTIQTPEGVEIVLPFVNAKYRTRIRVVDFFPNDLNDFARSMADPNWNTALNEMSGNEQRHDQGWKWGFALLVEDANAPTGTTPERLRLFVNNGAGQHLLKMNASDLKKDPKRQSITQLEQKLFILWGNLFELKQDLSSKGIKFPLPSGDPRLQNMPFDCCIEEYGSKVPKSDYWPYGWQRMHQPMLTVIMD</sequence>
<dbReference type="InterPro" id="IPR028389">
    <property type="entry name" value="POT1"/>
</dbReference>
<keyword evidence="12" id="KW-1185">Reference proteome</keyword>
<reference evidence="11" key="1">
    <citation type="journal article" date="2020" name="Stud. Mycol.">
        <title>101 Dothideomycetes genomes: a test case for predicting lifestyles and emergence of pathogens.</title>
        <authorList>
            <person name="Haridas S."/>
            <person name="Albert R."/>
            <person name="Binder M."/>
            <person name="Bloem J."/>
            <person name="Labutti K."/>
            <person name="Salamov A."/>
            <person name="Andreopoulos B."/>
            <person name="Baker S."/>
            <person name="Barry K."/>
            <person name="Bills G."/>
            <person name="Bluhm B."/>
            <person name="Cannon C."/>
            <person name="Castanera R."/>
            <person name="Culley D."/>
            <person name="Daum C."/>
            <person name="Ezra D."/>
            <person name="Gonzalez J."/>
            <person name="Henrissat B."/>
            <person name="Kuo A."/>
            <person name="Liang C."/>
            <person name="Lipzen A."/>
            <person name="Lutzoni F."/>
            <person name="Magnuson J."/>
            <person name="Mondo S."/>
            <person name="Nolan M."/>
            <person name="Ohm R."/>
            <person name="Pangilinan J."/>
            <person name="Park H.-J."/>
            <person name="Ramirez L."/>
            <person name="Alfaro M."/>
            <person name="Sun H."/>
            <person name="Tritt A."/>
            <person name="Yoshinaga Y."/>
            <person name="Zwiers L.-H."/>
            <person name="Turgeon B."/>
            <person name="Goodwin S."/>
            <person name="Spatafora J."/>
            <person name="Crous P."/>
            <person name="Grigoriev I."/>
        </authorList>
    </citation>
    <scope>NUCLEOTIDE SEQUENCE</scope>
    <source>
        <strain evidence="11">CBS 109.77</strain>
    </source>
</reference>
<keyword evidence="5" id="KW-0158">Chromosome</keyword>
<dbReference type="PANTHER" id="PTHR14513">
    <property type="entry name" value="PROTECTION OF TELOMERES 1"/>
    <property type="match status" value="1"/>
</dbReference>
<accession>A0A6A6XLZ9</accession>
<dbReference type="PANTHER" id="PTHR14513:SF0">
    <property type="entry name" value="PROTECTION OF TELOMERES PROTEIN 1"/>
    <property type="match status" value="1"/>
</dbReference>
<dbReference type="GO" id="GO:0016233">
    <property type="term" value="P:telomere capping"/>
    <property type="evidence" value="ECO:0007669"/>
    <property type="project" value="TreeGrafter"/>
</dbReference>
<evidence type="ECO:0000259" key="10">
    <source>
        <dbReference type="SMART" id="SM00976"/>
    </source>
</evidence>
<dbReference type="InterPro" id="IPR012340">
    <property type="entry name" value="NA-bd_OB-fold"/>
</dbReference>
<protein>
    <recommendedName>
        <fullName evidence="4">Protection of telomeres protein 1</fullName>
    </recommendedName>
</protein>
<evidence type="ECO:0000256" key="6">
    <source>
        <dbReference type="ARBA" id="ARBA00022895"/>
    </source>
</evidence>
<evidence type="ECO:0000313" key="12">
    <source>
        <dbReference type="Proteomes" id="UP000799757"/>
    </source>
</evidence>
<evidence type="ECO:0000256" key="4">
    <source>
        <dbReference type="ARBA" id="ARBA00015253"/>
    </source>
</evidence>
<feature type="domain" description="Telomeric single stranded DNA binding POT1/Cdc13" evidence="10">
    <location>
        <begin position="6"/>
        <end position="141"/>
    </location>
</feature>
<dbReference type="Pfam" id="PF16686">
    <property type="entry name" value="POT1PC"/>
    <property type="match status" value="1"/>
</dbReference>
<evidence type="ECO:0000256" key="3">
    <source>
        <dbReference type="ARBA" id="ARBA00008442"/>
    </source>
</evidence>
<evidence type="ECO:0000256" key="5">
    <source>
        <dbReference type="ARBA" id="ARBA00022454"/>
    </source>
</evidence>
<organism evidence="11 12">
    <name type="scientific">Melanomma pulvis-pyrius CBS 109.77</name>
    <dbReference type="NCBI Taxonomy" id="1314802"/>
    <lineage>
        <taxon>Eukaryota</taxon>
        <taxon>Fungi</taxon>
        <taxon>Dikarya</taxon>
        <taxon>Ascomycota</taxon>
        <taxon>Pezizomycotina</taxon>
        <taxon>Dothideomycetes</taxon>
        <taxon>Pleosporomycetidae</taxon>
        <taxon>Pleosporales</taxon>
        <taxon>Melanommataceae</taxon>
        <taxon>Melanomma</taxon>
    </lineage>
</organism>
<dbReference type="Pfam" id="PF02765">
    <property type="entry name" value="POT1"/>
    <property type="match status" value="1"/>
</dbReference>
<dbReference type="GO" id="GO:0000783">
    <property type="term" value="C:nuclear telomere cap complex"/>
    <property type="evidence" value="ECO:0007669"/>
    <property type="project" value="TreeGrafter"/>
</dbReference>
<evidence type="ECO:0000256" key="9">
    <source>
        <dbReference type="SAM" id="MobiDB-lite"/>
    </source>
</evidence>
<evidence type="ECO:0000256" key="8">
    <source>
        <dbReference type="ARBA" id="ARBA00023242"/>
    </source>
</evidence>
<evidence type="ECO:0000256" key="2">
    <source>
        <dbReference type="ARBA" id="ARBA00004574"/>
    </source>
</evidence>
<dbReference type="Proteomes" id="UP000799757">
    <property type="component" value="Unassembled WGS sequence"/>
</dbReference>
<keyword evidence="6" id="KW-0779">Telomere</keyword>
<dbReference type="Gene3D" id="2.40.50.140">
    <property type="entry name" value="Nucleic acid-binding proteins"/>
    <property type="match status" value="3"/>
</dbReference>
<dbReference type="GO" id="GO:0010521">
    <property type="term" value="F:telomerase inhibitor activity"/>
    <property type="evidence" value="ECO:0007669"/>
    <property type="project" value="TreeGrafter"/>
</dbReference>
<dbReference type="FunFam" id="2.40.50.140:FF:000303">
    <property type="entry name" value="Protection of telomeres protein 1"/>
    <property type="match status" value="1"/>
</dbReference>
<keyword evidence="8" id="KW-0539">Nucleus</keyword>
<comment type="subcellular location">
    <subcellularLocation>
        <location evidence="2">Chromosome</location>
        <location evidence="2">Telomere</location>
    </subcellularLocation>
    <subcellularLocation>
        <location evidence="1">Nucleus</location>
    </subcellularLocation>
</comment>
<dbReference type="OrthoDB" id="2186770at2759"/>
<dbReference type="InterPro" id="IPR011564">
    <property type="entry name" value="Telomer_end-bd_POT1/Cdc13"/>
</dbReference>
<dbReference type="AlphaFoldDB" id="A0A6A6XLZ9"/>
<evidence type="ECO:0000256" key="7">
    <source>
        <dbReference type="ARBA" id="ARBA00023125"/>
    </source>
</evidence>
<evidence type="ECO:0000313" key="11">
    <source>
        <dbReference type="EMBL" id="KAF2797550.1"/>
    </source>
</evidence>
<comment type="similarity">
    <text evidence="3">Belongs to the telombin family.</text>
</comment>
<dbReference type="SMART" id="SM00976">
    <property type="entry name" value="Telo_bind"/>
    <property type="match status" value="1"/>
</dbReference>
<dbReference type="SUPFAM" id="SSF50249">
    <property type="entry name" value="Nucleic acid-binding proteins"/>
    <property type="match status" value="2"/>
</dbReference>
<feature type="region of interest" description="Disordered" evidence="9">
    <location>
        <begin position="342"/>
        <end position="364"/>
    </location>
</feature>
<keyword evidence="7" id="KW-0238">DNA-binding</keyword>
<dbReference type="InterPro" id="IPR032042">
    <property type="entry name" value="POT1PC"/>
</dbReference>
<dbReference type="EMBL" id="MU001804">
    <property type="protein sequence ID" value="KAF2797550.1"/>
    <property type="molecule type" value="Genomic_DNA"/>
</dbReference>
<proteinExistence type="inferred from homology"/>
<dbReference type="GO" id="GO:0032210">
    <property type="term" value="P:regulation of telomere maintenance via telomerase"/>
    <property type="evidence" value="ECO:0007669"/>
    <property type="project" value="TreeGrafter"/>
</dbReference>
<gene>
    <name evidence="11" type="ORF">K505DRAFT_235277</name>
</gene>
<name>A0A6A6XLZ9_9PLEO</name>